<dbReference type="GO" id="GO:0016787">
    <property type="term" value="F:hydrolase activity"/>
    <property type="evidence" value="ECO:0007669"/>
    <property type="project" value="UniProtKB-KW"/>
</dbReference>
<organism evidence="2 3">
    <name type="scientific">Streptomyces gossypii</name>
    <dbReference type="NCBI Taxonomy" id="2883101"/>
    <lineage>
        <taxon>Bacteria</taxon>
        <taxon>Bacillati</taxon>
        <taxon>Actinomycetota</taxon>
        <taxon>Actinomycetes</taxon>
        <taxon>Kitasatosporales</taxon>
        <taxon>Streptomycetaceae</taxon>
        <taxon>Streptomyces</taxon>
    </lineage>
</organism>
<dbReference type="RefSeq" id="WP_260219407.1">
    <property type="nucleotide sequence ID" value="NZ_JAJAGO010000009.1"/>
</dbReference>
<feature type="domain" description="DUF1023" evidence="1">
    <location>
        <begin position="358"/>
        <end position="520"/>
    </location>
</feature>
<protein>
    <submittedName>
        <fullName evidence="2">Alpha/beta hydrolase family protein</fullName>
    </submittedName>
</protein>
<comment type="caution">
    <text evidence="2">The sequence shown here is derived from an EMBL/GenBank/DDBJ whole genome shotgun (WGS) entry which is preliminary data.</text>
</comment>
<dbReference type="InterPro" id="IPR010427">
    <property type="entry name" value="DUF1023"/>
</dbReference>
<evidence type="ECO:0000313" key="3">
    <source>
        <dbReference type="Proteomes" id="UP001156389"/>
    </source>
</evidence>
<reference evidence="2 3" key="1">
    <citation type="submission" date="2021-10" db="EMBL/GenBank/DDBJ databases">
        <title>Streptomyces gossypii sp. nov., isolated from soil collected from cotton field.</title>
        <authorList>
            <person name="Ge X."/>
            <person name="Chen X."/>
            <person name="Liu W."/>
        </authorList>
    </citation>
    <scope>NUCLEOTIDE SEQUENCE [LARGE SCALE GENOMIC DNA]</scope>
    <source>
        <strain evidence="2 3">N2-109</strain>
    </source>
</reference>
<sequence>MVSYRTLRDLQPSRFEQAADGYHEVSSAAREAKDHLSHQIVAKAFEMSADGLLGEGATAARTRLTRLAENLHYTQVECGLLSAALNGLAAELRAAKTKLTTAEEEAENAGFQVDEKDGSVSWTSEKSPFTALRGVTGQDSWVPLAAPDSDRVKAQAFADRIGDALADATEADRRWAPKLRRLKAQNDLTVSSGDWSDVHGDQRAVQSIAGEYLDKGAIPKGNDPERNAEWWQSLSAQQKADYASLYPASIGSLDGLPADIRDEANRTVLAQKKGHYETALAAIPPKPTGLYAHPGGSQSRDWREQQDARRAWEEKYGDKKARLESALRGMDAIENRFARTGQDGLPEAYLLGFDVEGEGRGRVIIANGNPDTADHTAVYVPGTGAGLGNIHGDINRGETLWRSSDALAPDSDVSTITWLDYRPPEDVPHAGSGSYAAAGGPRLNDFLQSTATAQGGADASHTTVVGHSYGTTTVGEGSKQGKLAADDIVAVASPGMQVPHSEALDTGSEHTWTMTARDDDLVGLGGRLSGLGEGGVIPSDERFGAQRMQTDTLGHSGYWDSGSTSLENQSNVIVGEYGRVVRGD</sequence>
<keyword evidence="3" id="KW-1185">Reference proteome</keyword>
<evidence type="ECO:0000313" key="2">
    <source>
        <dbReference type="EMBL" id="MCT2592067.1"/>
    </source>
</evidence>
<dbReference type="EMBL" id="JAJAGO010000009">
    <property type="protein sequence ID" value="MCT2592067.1"/>
    <property type="molecule type" value="Genomic_DNA"/>
</dbReference>
<name>A0ABT2JVY6_9ACTN</name>
<keyword evidence="2" id="KW-0378">Hydrolase</keyword>
<dbReference type="Pfam" id="PF06259">
    <property type="entry name" value="Abhydrolase_8"/>
    <property type="match status" value="1"/>
</dbReference>
<evidence type="ECO:0000259" key="1">
    <source>
        <dbReference type="Pfam" id="PF06259"/>
    </source>
</evidence>
<gene>
    <name evidence="2" type="ORF">LHJ74_19535</name>
</gene>
<accession>A0ABT2JVY6</accession>
<proteinExistence type="predicted"/>
<dbReference type="Proteomes" id="UP001156389">
    <property type="component" value="Unassembled WGS sequence"/>
</dbReference>